<dbReference type="InterPro" id="IPR019787">
    <property type="entry name" value="Znf_PHD-finger"/>
</dbReference>
<feature type="region of interest" description="Disordered" evidence="6">
    <location>
        <begin position="749"/>
        <end position="771"/>
    </location>
</feature>
<sequence>MEDEKKNDKAELIPSGAKRKLSDSTESTEENDDDNYVKKRTQEDEFWESEDDDIDEEDEDDDDNDNDNDEEESKENEENDLCPICLGEFEDQMIGIPESCKHTFCADCIEEWTKNVNNCPVDRKKFNMISVHLTKDGPVIKQIPVQDKTITMVFEEPPTYCEICHECDREEVLLLCDDCDNGYHADCLNPPLSSIPEEEWFCPRCSPPNDQPSTSGAGRRTRSSSAVESVEDTSSTREESDDAMARRLMFGQLRRPRTAARTVASNNRQRSESVNRTTNTRGRSTRGRGASTSAFSLRKKKRISKKRNSASPKKKNKKKTKLELAREKKAIQKELERFREKKQKKKKNEVKEVTKKLAVHGHSFDLDDFYDPDDENFCYDDQIEDKTPRSTLCDTTDVIGNILGGFGTLNPENVTVLKDGTLKVNEKSKASANEKQSKVKKDKPEETCIVIEPKRRTSSTSSTEMKEIVKKNKKRRKIRFLDEADEGNNISDNEVFDDPSLDEKVPNALKKGYLEAMKKKKKEEELKKQIEEMKKFSTNLDDVNHQASSFTVTKFKIPKKPKSEESDVIETKHKALSDSPKKPQNQTAGRKVKLENESPKPLTMNPKFSPKNTKMIPKSIKLNGSITEGSKKTDMILSIISNAKQTMQQISNKTTRKQSGIKETASDQSERLANIVQERRQHVPEIRKKVLSLEEKVSLHHAGKLKIKSPAHRRSSDIDPNQPESFKLSMIQNNQLRSIIKVRAVPSCSSHQNSLAPSNNSKSPKKPISLKDYQERKFIDDLFGETNDEGTKTKKSVTFREDVHSTALTSKENAKERDNPFGKLTLKPQSTKSLPKFTFSSTTSKAEPPPVTNPWSKKLAENARTRPVGIVSPQQRVQPEDSSKNKDLCSSSTQGKKEHQSESNSETDTQTKERHQQPSRRPAPGKIKDPSSHPSSEEHIQQVKDFMKPLFKSNKVNKEQWKSILREAVRKMKRHPSRYTNKEAFNAMMKDLVRDTLASHP</sequence>
<dbReference type="PROSITE" id="PS50016">
    <property type="entry name" value="ZF_PHD_2"/>
    <property type="match status" value="1"/>
</dbReference>
<keyword evidence="5" id="KW-0175">Coiled coil</keyword>
<feature type="compositionally biased region" description="Basic and acidic residues" evidence="6">
    <location>
        <begin position="926"/>
        <end position="941"/>
    </location>
</feature>
<keyword evidence="10" id="KW-1185">Reference proteome</keyword>
<dbReference type="GeneID" id="136810409"/>
<dbReference type="Pfam" id="PF23030">
    <property type="entry name" value="SCAF11-like_C"/>
    <property type="match status" value="1"/>
</dbReference>
<evidence type="ECO:0000256" key="5">
    <source>
        <dbReference type="SAM" id="Coils"/>
    </source>
</evidence>
<dbReference type="InterPro" id="IPR001965">
    <property type="entry name" value="Znf_PHD"/>
</dbReference>
<dbReference type="Proteomes" id="UP000594262">
    <property type="component" value="Unplaced"/>
</dbReference>
<keyword evidence="2 4" id="KW-0863">Zinc-finger</keyword>
<proteinExistence type="predicted"/>
<evidence type="ECO:0008006" key="11">
    <source>
        <dbReference type="Google" id="ProtNLM"/>
    </source>
</evidence>
<feature type="compositionally biased region" description="Basic and acidic residues" evidence="6">
    <location>
        <begin position="561"/>
        <end position="581"/>
    </location>
</feature>
<dbReference type="PROSITE" id="PS00518">
    <property type="entry name" value="ZF_RING_1"/>
    <property type="match status" value="1"/>
</dbReference>
<dbReference type="InterPro" id="IPR017907">
    <property type="entry name" value="Znf_RING_CS"/>
</dbReference>
<dbReference type="PROSITE" id="PS01359">
    <property type="entry name" value="ZF_PHD_1"/>
    <property type="match status" value="1"/>
</dbReference>
<feature type="coiled-coil region" evidence="5">
    <location>
        <begin position="513"/>
        <end position="546"/>
    </location>
</feature>
<dbReference type="Pfam" id="PF13639">
    <property type="entry name" value="zf-RING_2"/>
    <property type="match status" value="1"/>
</dbReference>
<evidence type="ECO:0000256" key="2">
    <source>
        <dbReference type="ARBA" id="ARBA00022771"/>
    </source>
</evidence>
<feature type="region of interest" description="Disordered" evidence="6">
    <location>
        <begin position="703"/>
        <end position="724"/>
    </location>
</feature>
<evidence type="ECO:0000256" key="6">
    <source>
        <dbReference type="SAM" id="MobiDB-lite"/>
    </source>
</evidence>
<evidence type="ECO:0000256" key="1">
    <source>
        <dbReference type="ARBA" id="ARBA00022723"/>
    </source>
</evidence>
<feature type="domain" description="RING-type" evidence="8">
    <location>
        <begin position="82"/>
        <end position="123"/>
    </location>
</feature>
<keyword evidence="3" id="KW-0862">Zinc</keyword>
<dbReference type="SUPFAM" id="SSF57903">
    <property type="entry name" value="FYVE/PHD zinc finger"/>
    <property type="match status" value="1"/>
</dbReference>
<dbReference type="InterPro" id="IPR001841">
    <property type="entry name" value="Znf_RING"/>
</dbReference>
<feature type="compositionally biased region" description="Polar residues" evidence="6">
    <location>
        <begin position="263"/>
        <end position="274"/>
    </location>
</feature>
<evidence type="ECO:0000259" key="8">
    <source>
        <dbReference type="PROSITE" id="PS50089"/>
    </source>
</evidence>
<dbReference type="SMART" id="SM00249">
    <property type="entry name" value="PHD"/>
    <property type="match status" value="1"/>
</dbReference>
<feature type="compositionally biased region" description="Basic and acidic residues" evidence="6">
    <location>
        <begin position="878"/>
        <end position="887"/>
    </location>
</feature>
<dbReference type="PROSITE" id="PS50089">
    <property type="entry name" value="ZF_RING_2"/>
    <property type="match status" value="1"/>
</dbReference>
<dbReference type="AlphaFoldDB" id="A0A7M5UQB4"/>
<evidence type="ECO:0000313" key="10">
    <source>
        <dbReference type="Proteomes" id="UP000594262"/>
    </source>
</evidence>
<dbReference type="OrthoDB" id="1935339at2759"/>
<feature type="domain" description="PHD-type" evidence="7">
    <location>
        <begin position="158"/>
        <end position="208"/>
    </location>
</feature>
<dbReference type="InterPro" id="IPR013083">
    <property type="entry name" value="Znf_RING/FYVE/PHD"/>
</dbReference>
<feature type="compositionally biased region" description="Basic and acidic residues" evidence="6">
    <location>
        <begin position="1"/>
        <end position="11"/>
    </location>
</feature>
<feature type="region of interest" description="Disordered" evidence="6">
    <location>
        <begin position="1"/>
        <end position="79"/>
    </location>
</feature>
<reference evidence="9" key="1">
    <citation type="submission" date="2021-01" db="UniProtKB">
        <authorList>
            <consortium name="EnsemblMetazoa"/>
        </authorList>
    </citation>
    <scope>IDENTIFICATION</scope>
</reference>
<name>A0A7M5UQB4_9CNID</name>
<feature type="compositionally biased region" description="Polar residues" evidence="6">
    <location>
        <begin position="827"/>
        <end position="845"/>
    </location>
</feature>
<protein>
    <recommendedName>
        <fullName evidence="11">PHD and RING finger domain-containing protein 1</fullName>
    </recommendedName>
</protein>
<feature type="compositionally biased region" description="Low complexity" evidence="6">
    <location>
        <begin position="275"/>
        <end position="294"/>
    </location>
</feature>
<evidence type="ECO:0000259" key="7">
    <source>
        <dbReference type="PROSITE" id="PS50016"/>
    </source>
</evidence>
<dbReference type="CDD" id="cd15536">
    <property type="entry name" value="PHD_PHRF1"/>
    <property type="match status" value="1"/>
</dbReference>
<feature type="region of interest" description="Disordered" evidence="6">
    <location>
        <begin position="804"/>
        <end position="941"/>
    </location>
</feature>
<evidence type="ECO:0000256" key="4">
    <source>
        <dbReference type="PROSITE-ProRule" id="PRU00175"/>
    </source>
</evidence>
<dbReference type="InterPro" id="IPR057031">
    <property type="entry name" value="SFR19-like_C"/>
</dbReference>
<dbReference type="InterPro" id="IPR011011">
    <property type="entry name" value="Znf_FYVE_PHD"/>
</dbReference>
<dbReference type="RefSeq" id="XP_066923077.1">
    <property type="nucleotide sequence ID" value="XM_067066976.1"/>
</dbReference>
<dbReference type="Pfam" id="PF00628">
    <property type="entry name" value="PHD"/>
    <property type="match status" value="1"/>
</dbReference>
<feature type="compositionally biased region" description="Low complexity" evidence="6">
    <location>
        <begin position="213"/>
        <end position="226"/>
    </location>
</feature>
<feature type="compositionally biased region" description="Acidic residues" evidence="6">
    <location>
        <begin position="44"/>
        <end position="79"/>
    </location>
</feature>
<evidence type="ECO:0000313" key="9">
    <source>
        <dbReference type="EnsemblMetazoa" id="CLYHEMP003996.1"/>
    </source>
</evidence>
<keyword evidence="1" id="KW-0479">Metal-binding</keyword>
<feature type="region of interest" description="Disordered" evidence="6">
    <location>
        <begin position="206"/>
        <end position="325"/>
    </location>
</feature>
<dbReference type="PANTHER" id="PTHR12618">
    <property type="entry name" value="PHD AND RING FINGER DOMAIN-CONTAINING PROTEIN 1"/>
    <property type="match status" value="1"/>
</dbReference>
<feature type="region of interest" description="Disordered" evidence="6">
    <location>
        <begin position="558"/>
        <end position="615"/>
    </location>
</feature>
<feature type="compositionally biased region" description="Basic residues" evidence="6">
    <location>
        <begin position="297"/>
        <end position="320"/>
    </location>
</feature>
<organism evidence="9 10">
    <name type="scientific">Clytia hemisphaerica</name>
    <dbReference type="NCBI Taxonomy" id="252671"/>
    <lineage>
        <taxon>Eukaryota</taxon>
        <taxon>Metazoa</taxon>
        <taxon>Cnidaria</taxon>
        <taxon>Hydrozoa</taxon>
        <taxon>Hydroidolina</taxon>
        <taxon>Leptothecata</taxon>
        <taxon>Obeliida</taxon>
        <taxon>Clytiidae</taxon>
        <taxon>Clytia</taxon>
    </lineage>
</organism>
<dbReference type="EnsemblMetazoa" id="CLYHEMT003996.1">
    <property type="protein sequence ID" value="CLYHEMP003996.1"/>
    <property type="gene ID" value="CLYHEMG003996"/>
</dbReference>
<dbReference type="SUPFAM" id="SSF57850">
    <property type="entry name" value="RING/U-box"/>
    <property type="match status" value="1"/>
</dbReference>
<dbReference type="Gene3D" id="3.30.40.10">
    <property type="entry name" value="Zinc/RING finger domain, C3HC4 (zinc finger)"/>
    <property type="match status" value="2"/>
</dbReference>
<dbReference type="GO" id="GO:0008270">
    <property type="term" value="F:zinc ion binding"/>
    <property type="evidence" value="ECO:0007669"/>
    <property type="project" value="UniProtKB-KW"/>
</dbReference>
<dbReference type="InterPro" id="IPR047157">
    <property type="entry name" value="PHRF1/Atg35"/>
</dbReference>
<dbReference type="SMART" id="SM00184">
    <property type="entry name" value="RING"/>
    <property type="match status" value="2"/>
</dbReference>
<evidence type="ECO:0000256" key="3">
    <source>
        <dbReference type="ARBA" id="ARBA00022833"/>
    </source>
</evidence>
<feature type="compositionally biased region" description="Basic residues" evidence="6">
    <location>
        <begin position="703"/>
        <end position="713"/>
    </location>
</feature>
<dbReference type="PANTHER" id="PTHR12618:SF20">
    <property type="entry name" value="PHD AND RING FINGER DOMAIN-CONTAINING PROTEIN 1"/>
    <property type="match status" value="1"/>
</dbReference>
<accession>A0A7M5UQB4</accession>
<dbReference type="InterPro" id="IPR019786">
    <property type="entry name" value="Zinc_finger_PHD-type_CS"/>
</dbReference>